<dbReference type="GO" id="GO:0070059">
    <property type="term" value="P:intrinsic apoptotic signaling pathway in response to endoplasmic reticulum stress"/>
    <property type="evidence" value="ECO:0007669"/>
    <property type="project" value="TreeGrafter"/>
</dbReference>
<proteinExistence type="predicted"/>
<dbReference type="PANTHER" id="PTHR31226:SF1">
    <property type="entry name" value="TRANSMEMBRANE PROTEIN 117"/>
    <property type="match status" value="1"/>
</dbReference>
<reference evidence="1 2" key="1">
    <citation type="submission" date="2020-03" db="EMBL/GenBank/DDBJ databases">
        <title>Dissostichus mawsoni Genome sequencing and assembly.</title>
        <authorList>
            <person name="Park H."/>
        </authorList>
    </citation>
    <scope>NUCLEOTIDE SEQUENCE [LARGE SCALE GENOMIC DNA]</scope>
    <source>
        <strain evidence="1">DM0001</strain>
        <tissue evidence="1">Muscle</tissue>
    </source>
</reference>
<dbReference type="Proteomes" id="UP000518266">
    <property type="component" value="Unassembled WGS sequence"/>
</dbReference>
<evidence type="ECO:0000313" key="1">
    <source>
        <dbReference type="EMBL" id="KAF3855079.1"/>
    </source>
</evidence>
<organism evidence="1 2">
    <name type="scientific">Dissostichus mawsoni</name>
    <name type="common">Antarctic cod</name>
    <dbReference type="NCBI Taxonomy" id="36200"/>
    <lineage>
        <taxon>Eukaryota</taxon>
        <taxon>Metazoa</taxon>
        <taxon>Chordata</taxon>
        <taxon>Craniata</taxon>
        <taxon>Vertebrata</taxon>
        <taxon>Euteleostomi</taxon>
        <taxon>Actinopterygii</taxon>
        <taxon>Neopterygii</taxon>
        <taxon>Teleostei</taxon>
        <taxon>Neoteleostei</taxon>
        <taxon>Acanthomorphata</taxon>
        <taxon>Eupercaria</taxon>
        <taxon>Perciformes</taxon>
        <taxon>Notothenioidei</taxon>
        <taxon>Nototheniidae</taxon>
        <taxon>Dissostichus</taxon>
    </lineage>
</organism>
<accession>A0A7J5Z208</accession>
<dbReference type="PANTHER" id="PTHR31226">
    <property type="entry name" value="TRANSMEMBRANE PROTEIN 117"/>
    <property type="match status" value="1"/>
</dbReference>
<evidence type="ECO:0000313" key="2">
    <source>
        <dbReference type="Proteomes" id="UP000518266"/>
    </source>
</evidence>
<dbReference type="AlphaFoldDB" id="A0A7J5Z208"/>
<protein>
    <submittedName>
        <fullName evidence="1">Uncharacterized protein</fullName>
    </submittedName>
</protein>
<dbReference type="OrthoDB" id="419441at2759"/>
<sequence length="276" mass="30030">MGVWGEREKCSSPDDAVKLKSFDLCPNPICIAPTLPVPHPAKGGASAVAAAQVLHIPHCHIKRNSHNARFSRALCAIENIFIAVCCWPENDRGKTKTNGAIDFKYDPLKAKPQPYPSPSIVFMSVTFGGGDEMGLGGEVMGAHLLHSASKTLAARRSNRPPRSPLFSPLPGTVSIMILSGSDHFLFGPALTPPLLDLFVSRVATSLFLPPFTTLLTCTSFLMPHLVTDDMGIRNESFMKIAAVGTWMGDFVTAWMFSTKFPSKITNVIFEYIKNNI</sequence>
<dbReference type="EMBL" id="JAAKFY010000007">
    <property type="protein sequence ID" value="KAF3855079.1"/>
    <property type="molecule type" value="Genomic_DNA"/>
</dbReference>
<gene>
    <name evidence="1" type="ORF">F7725_023134</name>
</gene>
<dbReference type="InterPro" id="IPR029370">
    <property type="entry name" value="TMEM117"/>
</dbReference>
<comment type="caution">
    <text evidence="1">The sequence shown here is derived from an EMBL/GenBank/DDBJ whole genome shotgun (WGS) entry which is preliminary data.</text>
</comment>
<keyword evidence="2" id="KW-1185">Reference proteome</keyword>
<name>A0A7J5Z208_DISMA</name>
<dbReference type="Pfam" id="PF15113">
    <property type="entry name" value="TMEM117"/>
    <property type="match status" value="1"/>
</dbReference>